<evidence type="ECO:0000256" key="1">
    <source>
        <dbReference type="SAM" id="MobiDB-lite"/>
    </source>
</evidence>
<dbReference type="GeneID" id="25732997"/>
<dbReference type="OrthoDB" id="1863831at2759"/>
<protein>
    <submittedName>
        <fullName evidence="3">ATP-binding cassette sub-family E member 1</fullName>
    </submittedName>
</protein>
<accession>A0A0D2LLB7</accession>
<dbReference type="AlphaFoldDB" id="A0A0D2LLB7"/>
<dbReference type="InterPro" id="IPR017896">
    <property type="entry name" value="4Fe4S_Fe-S-bd"/>
</dbReference>
<sequence>MAPKKAQKQPDEVLTRIAIVSEARCKPKKCRQECKKSCPVVKVGKLCVEVVPNSKIAWISEELCIGCGICVKALLCCGVEQRLSAARRCDAAVPDGRGGLGWALAAWGSSRSRARFYQLRAPRVLKCPFEAIMIINLPKDLDGHTTHRYGPNSFKLHRRAAGANMSGEAAGSARRGLTQQPGSRRLAARRAWKWGRPESPLAAG</sequence>
<dbReference type="RefSeq" id="XP_013891639.1">
    <property type="nucleotide sequence ID" value="XM_014036185.1"/>
</dbReference>
<evidence type="ECO:0000259" key="2">
    <source>
        <dbReference type="PROSITE" id="PS51379"/>
    </source>
</evidence>
<dbReference type="InterPro" id="IPR007209">
    <property type="entry name" value="RNaseL-inhib-like_metal-bd_dom"/>
</dbReference>
<organism evidence="3 4">
    <name type="scientific">Monoraphidium neglectum</name>
    <dbReference type="NCBI Taxonomy" id="145388"/>
    <lineage>
        <taxon>Eukaryota</taxon>
        <taxon>Viridiplantae</taxon>
        <taxon>Chlorophyta</taxon>
        <taxon>core chlorophytes</taxon>
        <taxon>Chlorophyceae</taxon>
        <taxon>CS clade</taxon>
        <taxon>Sphaeropleales</taxon>
        <taxon>Selenastraceae</taxon>
        <taxon>Monoraphidium</taxon>
    </lineage>
</organism>
<name>A0A0D2LLB7_9CHLO</name>
<dbReference type="Proteomes" id="UP000054498">
    <property type="component" value="Unassembled WGS sequence"/>
</dbReference>
<gene>
    <name evidence="3" type="ORF">MNEG_15345</name>
</gene>
<dbReference type="STRING" id="145388.A0A0D2LLB7"/>
<dbReference type="InterPro" id="IPR013283">
    <property type="entry name" value="RLI1"/>
</dbReference>
<dbReference type="Gene3D" id="3.40.50.300">
    <property type="entry name" value="P-loop containing nucleotide triphosphate hydrolases"/>
    <property type="match status" value="1"/>
</dbReference>
<proteinExistence type="predicted"/>
<dbReference type="Pfam" id="PF04068">
    <property type="entry name" value="Fer4_RLI"/>
    <property type="match status" value="1"/>
</dbReference>
<evidence type="ECO:0000313" key="3">
    <source>
        <dbReference type="EMBL" id="KIY92619.1"/>
    </source>
</evidence>
<dbReference type="PRINTS" id="PR01868">
    <property type="entry name" value="ABCEFAMILY"/>
</dbReference>
<keyword evidence="3" id="KW-0547">Nucleotide-binding</keyword>
<keyword evidence="3" id="KW-0067">ATP-binding</keyword>
<dbReference type="KEGG" id="mng:MNEG_15345"/>
<dbReference type="PANTHER" id="PTHR19248">
    <property type="entry name" value="ATP-BINDING TRANSPORT PROTEIN-RELATED"/>
    <property type="match status" value="1"/>
</dbReference>
<dbReference type="PROSITE" id="PS51379">
    <property type="entry name" value="4FE4S_FER_2"/>
    <property type="match status" value="1"/>
</dbReference>
<dbReference type="SUPFAM" id="SSF54862">
    <property type="entry name" value="4Fe-4S ferredoxins"/>
    <property type="match status" value="1"/>
</dbReference>
<dbReference type="GO" id="GO:0005524">
    <property type="term" value="F:ATP binding"/>
    <property type="evidence" value="ECO:0007669"/>
    <property type="project" value="UniProtKB-KW"/>
</dbReference>
<keyword evidence="4" id="KW-1185">Reference proteome</keyword>
<feature type="region of interest" description="Disordered" evidence="1">
    <location>
        <begin position="165"/>
        <end position="191"/>
    </location>
</feature>
<dbReference type="InterPro" id="IPR027417">
    <property type="entry name" value="P-loop_NTPase"/>
</dbReference>
<feature type="domain" description="4Fe-4S ferredoxin-type" evidence="2">
    <location>
        <begin position="55"/>
        <end position="76"/>
    </location>
</feature>
<dbReference type="Pfam" id="PF00037">
    <property type="entry name" value="Fer4"/>
    <property type="match status" value="1"/>
</dbReference>
<reference evidence="3 4" key="1">
    <citation type="journal article" date="2013" name="BMC Genomics">
        <title>Reconstruction of the lipid metabolism for the microalga Monoraphidium neglectum from its genome sequence reveals characteristics suitable for biofuel production.</title>
        <authorList>
            <person name="Bogen C."/>
            <person name="Al-Dilaimi A."/>
            <person name="Albersmeier A."/>
            <person name="Wichmann J."/>
            <person name="Grundmann M."/>
            <person name="Rupp O."/>
            <person name="Lauersen K.J."/>
            <person name="Blifernez-Klassen O."/>
            <person name="Kalinowski J."/>
            <person name="Goesmann A."/>
            <person name="Mussgnug J.H."/>
            <person name="Kruse O."/>
        </authorList>
    </citation>
    <scope>NUCLEOTIDE SEQUENCE [LARGE SCALE GENOMIC DNA]</scope>
    <source>
        <strain evidence="3 4">SAG 48.87</strain>
    </source>
</reference>
<evidence type="ECO:0000313" key="4">
    <source>
        <dbReference type="Proteomes" id="UP000054498"/>
    </source>
</evidence>
<dbReference type="EMBL" id="KK105464">
    <property type="protein sequence ID" value="KIY92619.1"/>
    <property type="molecule type" value="Genomic_DNA"/>
</dbReference>